<dbReference type="SUPFAM" id="SSF89447">
    <property type="entry name" value="AbrB/MazE/MraZ-like"/>
    <property type="match status" value="1"/>
</dbReference>
<evidence type="ECO:0000313" key="9">
    <source>
        <dbReference type="EMBL" id="PRY68535.1"/>
    </source>
</evidence>
<dbReference type="PANTHER" id="PTHR34701:SF1">
    <property type="entry name" value="TRANSCRIPTIONAL REGULATOR MRAZ"/>
    <property type="match status" value="1"/>
</dbReference>
<evidence type="ECO:0000256" key="5">
    <source>
        <dbReference type="ARBA" id="ARBA00023125"/>
    </source>
</evidence>
<comment type="similarity">
    <text evidence="7">Belongs to the MraZ family.</text>
</comment>
<dbReference type="AlphaFoldDB" id="A0A2T0VED3"/>
<evidence type="ECO:0000256" key="4">
    <source>
        <dbReference type="ARBA" id="ARBA00023015"/>
    </source>
</evidence>
<name>A0A2T0VED3_9MICO</name>
<dbReference type="PROSITE" id="PS51740">
    <property type="entry name" value="SPOVT_ABRB"/>
    <property type="match status" value="2"/>
</dbReference>
<evidence type="ECO:0000313" key="10">
    <source>
        <dbReference type="Proteomes" id="UP000237983"/>
    </source>
</evidence>
<dbReference type="RefSeq" id="WP_106212072.1">
    <property type="nucleotide sequence ID" value="NZ_PVTL01000004.1"/>
</dbReference>
<dbReference type="InterPro" id="IPR037914">
    <property type="entry name" value="SpoVT-AbrB_sf"/>
</dbReference>
<dbReference type="InterPro" id="IPR007159">
    <property type="entry name" value="SpoVT-AbrB_dom"/>
</dbReference>
<keyword evidence="10" id="KW-1185">Reference proteome</keyword>
<dbReference type="InterPro" id="IPR035644">
    <property type="entry name" value="MraZ_C"/>
</dbReference>
<dbReference type="Proteomes" id="UP000237983">
    <property type="component" value="Unassembled WGS sequence"/>
</dbReference>
<keyword evidence="6 7" id="KW-0804">Transcription</keyword>
<dbReference type="GO" id="GO:0005737">
    <property type="term" value="C:cytoplasm"/>
    <property type="evidence" value="ECO:0007669"/>
    <property type="project" value="UniProtKB-UniRule"/>
</dbReference>
<dbReference type="GO" id="GO:0003700">
    <property type="term" value="F:DNA-binding transcription factor activity"/>
    <property type="evidence" value="ECO:0007669"/>
    <property type="project" value="UniProtKB-UniRule"/>
</dbReference>
<proteinExistence type="inferred from homology"/>
<sequence length="143" mass="16309">MFLGTYAPKLDEKGRLILPAKFWDDLSSGVVITRGQERCLYVFSTQEFESLHEKIRQAPVTSKQARDFLRLFLSGANQEQPDKQRRVTIPANLREYAGLGRDLTVIGAGSRAEIWDTDAWNTYYNETESEFANTTEEVIPGLF</sequence>
<evidence type="ECO:0000256" key="1">
    <source>
        <dbReference type="ARBA" id="ARBA00013860"/>
    </source>
</evidence>
<dbReference type="GO" id="GO:0009295">
    <property type="term" value="C:nucleoid"/>
    <property type="evidence" value="ECO:0007669"/>
    <property type="project" value="UniProtKB-SubCell"/>
</dbReference>
<evidence type="ECO:0000256" key="7">
    <source>
        <dbReference type="HAMAP-Rule" id="MF_01008"/>
    </source>
</evidence>
<dbReference type="Gene3D" id="3.40.1550.20">
    <property type="entry name" value="Transcriptional regulator MraZ domain"/>
    <property type="match status" value="1"/>
</dbReference>
<comment type="caution">
    <text evidence="9">The sequence shown here is derived from an EMBL/GenBank/DDBJ whole genome shotgun (WGS) entry which is preliminary data.</text>
</comment>
<protein>
    <recommendedName>
        <fullName evidence="1 7">Transcriptional regulator MraZ</fullName>
    </recommendedName>
</protein>
<feature type="domain" description="SpoVT-AbrB" evidence="8">
    <location>
        <begin position="5"/>
        <end position="47"/>
    </location>
</feature>
<gene>
    <name evidence="7" type="primary">mraZ</name>
    <name evidence="9" type="ORF">B0I08_104238</name>
</gene>
<evidence type="ECO:0000259" key="8">
    <source>
        <dbReference type="PROSITE" id="PS51740"/>
    </source>
</evidence>
<dbReference type="GO" id="GO:0000976">
    <property type="term" value="F:transcription cis-regulatory region binding"/>
    <property type="evidence" value="ECO:0007669"/>
    <property type="project" value="TreeGrafter"/>
</dbReference>
<dbReference type="OrthoDB" id="9807753at2"/>
<dbReference type="PANTHER" id="PTHR34701">
    <property type="entry name" value="TRANSCRIPTIONAL REGULATOR MRAZ"/>
    <property type="match status" value="1"/>
</dbReference>
<keyword evidence="3" id="KW-0677">Repeat</keyword>
<accession>A0A2T0VED3</accession>
<comment type="subcellular location">
    <subcellularLocation>
        <location evidence="7">Cytoplasm</location>
        <location evidence="7">Nucleoid</location>
    </subcellularLocation>
</comment>
<evidence type="ECO:0000256" key="3">
    <source>
        <dbReference type="ARBA" id="ARBA00022737"/>
    </source>
</evidence>
<organism evidence="9 10">
    <name type="scientific">Glaciihabitans tibetensis</name>
    <dbReference type="NCBI Taxonomy" id="1266600"/>
    <lineage>
        <taxon>Bacteria</taxon>
        <taxon>Bacillati</taxon>
        <taxon>Actinomycetota</taxon>
        <taxon>Actinomycetes</taxon>
        <taxon>Micrococcales</taxon>
        <taxon>Microbacteriaceae</taxon>
        <taxon>Glaciihabitans</taxon>
    </lineage>
</organism>
<feature type="domain" description="SpoVT-AbrB" evidence="8">
    <location>
        <begin position="76"/>
        <end position="119"/>
    </location>
</feature>
<evidence type="ECO:0000256" key="2">
    <source>
        <dbReference type="ARBA" id="ARBA00022490"/>
    </source>
</evidence>
<dbReference type="CDD" id="cd16321">
    <property type="entry name" value="MraZ_C"/>
    <property type="match status" value="1"/>
</dbReference>
<reference evidence="9 10" key="1">
    <citation type="submission" date="2018-03" db="EMBL/GenBank/DDBJ databases">
        <title>Genomic Encyclopedia of Type Strains, Phase III (KMG-III): the genomes of soil and plant-associated and newly described type strains.</title>
        <authorList>
            <person name="Whitman W."/>
        </authorList>
    </citation>
    <scope>NUCLEOTIDE SEQUENCE [LARGE SCALE GENOMIC DNA]</scope>
    <source>
        <strain evidence="9 10">CGMCC 1.12484</strain>
    </source>
</reference>
<dbReference type="InterPro" id="IPR038619">
    <property type="entry name" value="MraZ_sf"/>
</dbReference>
<comment type="subunit">
    <text evidence="7">Forms oligomers.</text>
</comment>
<dbReference type="InterPro" id="IPR035642">
    <property type="entry name" value="MraZ_N"/>
</dbReference>
<dbReference type="InterPro" id="IPR020603">
    <property type="entry name" value="MraZ_dom"/>
</dbReference>
<dbReference type="EMBL" id="PVTL01000004">
    <property type="protein sequence ID" value="PRY68535.1"/>
    <property type="molecule type" value="Genomic_DNA"/>
</dbReference>
<keyword evidence="5 7" id="KW-0238">DNA-binding</keyword>
<dbReference type="GO" id="GO:2000143">
    <property type="term" value="P:negative regulation of DNA-templated transcription initiation"/>
    <property type="evidence" value="ECO:0007669"/>
    <property type="project" value="TreeGrafter"/>
</dbReference>
<dbReference type="HAMAP" id="MF_01008">
    <property type="entry name" value="MraZ"/>
    <property type="match status" value="1"/>
</dbReference>
<dbReference type="InterPro" id="IPR003444">
    <property type="entry name" value="MraZ"/>
</dbReference>
<dbReference type="Pfam" id="PF02381">
    <property type="entry name" value="MraZ"/>
    <property type="match status" value="2"/>
</dbReference>
<dbReference type="NCBIfam" id="TIGR00242">
    <property type="entry name" value="division/cell wall cluster transcriptional repressor MraZ"/>
    <property type="match status" value="1"/>
</dbReference>
<evidence type="ECO:0000256" key="6">
    <source>
        <dbReference type="ARBA" id="ARBA00023163"/>
    </source>
</evidence>
<keyword evidence="2 7" id="KW-0963">Cytoplasm</keyword>
<dbReference type="CDD" id="cd16320">
    <property type="entry name" value="MraZ_N"/>
    <property type="match status" value="1"/>
</dbReference>
<keyword evidence="4 7" id="KW-0805">Transcription regulation</keyword>